<dbReference type="Gene3D" id="3.30.559.10">
    <property type="entry name" value="Chloramphenicol acetyltransferase-like domain"/>
    <property type="match status" value="1"/>
</dbReference>
<dbReference type="AlphaFoldDB" id="A0A9P6J387"/>
<keyword evidence="3" id="KW-1185">Reference proteome</keyword>
<gene>
    <name evidence="2" type="ORF">BGZ70_008650</name>
</gene>
<proteinExistence type="predicted"/>
<dbReference type="Pfam" id="PF07247">
    <property type="entry name" value="AATase"/>
    <property type="match status" value="1"/>
</dbReference>
<dbReference type="InterPro" id="IPR052058">
    <property type="entry name" value="Alcohol_O-acetyltransferase"/>
</dbReference>
<feature type="region of interest" description="Disordered" evidence="1">
    <location>
        <begin position="170"/>
        <end position="196"/>
    </location>
</feature>
<comment type="caution">
    <text evidence="2">The sequence shown here is derived from an EMBL/GenBank/DDBJ whole genome shotgun (WGS) entry which is preliminary data.</text>
</comment>
<accession>A0A9P6J387</accession>
<evidence type="ECO:0000313" key="2">
    <source>
        <dbReference type="EMBL" id="KAF9960239.1"/>
    </source>
</evidence>
<dbReference type="SUPFAM" id="SSF52777">
    <property type="entry name" value="CoA-dependent acyltransferases"/>
    <property type="match status" value="1"/>
</dbReference>
<protein>
    <recommendedName>
        <fullName evidence="4">Diacylglycerol O-acyltransferase</fullName>
    </recommendedName>
</protein>
<dbReference type="GO" id="GO:0008080">
    <property type="term" value="F:N-acetyltransferase activity"/>
    <property type="evidence" value="ECO:0007669"/>
    <property type="project" value="TreeGrafter"/>
</dbReference>
<sequence length="248" mass="27391">MTLPVVREVGNLERYSLARGNAGVYFNVLVGPRLKIKQATLELPQNTAQWIDLLKGPLAHLIKQHPALSVVFGDPFSAKPLFLRLPFIDVASVVRVTEIAEAQQISQVLEQEHALPFDVTNQTLPLWRLVVAHVKNDDSFYLIYNFHHSIGDGRAGMVFTEQLLQSLNAQAAEPPAASDPSSLTLVTSPEGPLPPTLEERVRCKPSVGMLIKEASMSLLLPAFLKKALQKKHWVGDFPATLDVPHESQ</sequence>
<feature type="non-terminal residue" evidence="2">
    <location>
        <position position="248"/>
    </location>
</feature>
<organism evidence="2 3">
    <name type="scientific">Mortierella alpina</name>
    <name type="common">Oleaginous fungus</name>
    <name type="synonym">Mortierella renispora</name>
    <dbReference type="NCBI Taxonomy" id="64518"/>
    <lineage>
        <taxon>Eukaryota</taxon>
        <taxon>Fungi</taxon>
        <taxon>Fungi incertae sedis</taxon>
        <taxon>Mucoromycota</taxon>
        <taxon>Mortierellomycotina</taxon>
        <taxon>Mortierellomycetes</taxon>
        <taxon>Mortierellales</taxon>
        <taxon>Mortierellaceae</taxon>
        <taxon>Mortierella</taxon>
    </lineage>
</organism>
<evidence type="ECO:0000256" key="1">
    <source>
        <dbReference type="SAM" id="MobiDB-lite"/>
    </source>
</evidence>
<dbReference type="InterPro" id="IPR023213">
    <property type="entry name" value="CAT-like_dom_sf"/>
</dbReference>
<dbReference type="InterPro" id="IPR010828">
    <property type="entry name" value="Atf2/Sli1-like"/>
</dbReference>
<name>A0A9P6J387_MORAP</name>
<dbReference type="OrthoDB" id="2150604at2759"/>
<dbReference type="PANTHER" id="PTHR28037:SF1">
    <property type="entry name" value="ALCOHOL O-ACETYLTRANSFERASE 1-RELATED"/>
    <property type="match status" value="1"/>
</dbReference>
<feature type="compositionally biased region" description="Low complexity" evidence="1">
    <location>
        <begin position="170"/>
        <end position="182"/>
    </location>
</feature>
<reference evidence="2" key="1">
    <citation type="journal article" date="2020" name="Fungal Divers.">
        <title>Resolving the Mortierellaceae phylogeny through synthesis of multi-gene phylogenetics and phylogenomics.</title>
        <authorList>
            <person name="Vandepol N."/>
            <person name="Liber J."/>
            <person name="Desiro A."/>
            <person name="Na H."/>
            <person name="Kennedy M."/>
            <person name="Barry K."/>
            <person name="Grigoriev I.V."/>
            <person name="Miller A.N."/>
            <person name="O'Donnell K."/>
            <person name="Stajich J.E."/>
            <person name="Bonito G."/>
        </authorList>
    </citation>
    <scope>NUCLEOTIDE SEQUENCE</scope>
    <source>
        <strain evidence="2">CK1249</strain>
    </source>
</reference>
<evidence type="ECO:0000313" key="3">
    <source>
        <dbReference type="Proteomes" id="UP000738359"/>
    </source>
</evidence>
<evidence type="ECO:0008006" key="4">
    <source>
        <dbReference type="Google" id="ProtNLM"/>
    </source>
</evidence>
<dbReference type="EMBL" id="JAAAHY010000639">
    <property type="protein sequence ID" value="KAF9960239.1"/>
    <property type="molecule type" value="Genomic_DNA"/>
</dbReference>
<dbReference type="Proteomes" id="UP000738359">
    <property type="component" value="Unassembled WGS sequence"/>
</dbReference>
<dbReference type="PANTHER" id="PTHR28037">
    <property type="entry name" value="ALCOHOL O-ACETYLTRANSFERASE 1-RELATED"/>
    <property type="match status" value="1"/>
</dbReference>